<sequence>MKSAAIAAIAVLVALLLTGAYFLGSRGEENAPMAIGRSGGSSTETDRPAALDALEVPDLEAASPGAQTTRTDATEESIARSGSLTLTAVDSVTGAAILKFWVKRSGTEDMASPAAPVLSDPASGEAVLPAASWDEDAALDSADFLVSAPLYEATLVTLEGPGARAASRTLKLARSSSIVGVVRDGASAPLPAARVTLEFLGSVPGLRAETSEPVPLPDAYQGPTLRRSDDAGRYSFDQLPPGSYRTRVERDGTLHVSDPVAVHPGRWTFCDHWLDEHVRVTVHVLAPDGHPAEGSRVLLQPAESSVSEGPPLTKPSDESGERLATRYTDEEGRATLGPIGAGRYLVFIQSDDGQATAQPLQVDDSGRSIVDLEFRLTESDAGR</sequence>
<dbReference type="AlphaFoldDB" id="A0A518F0F4"/>
<dbReference type="RefSeq" id="WP_419190697.1">
    <property type="nucleotide sequence ID" value="NZ_CP036434.1"/>
</dbReference>
<dbReference type="Gene3D" id="2.60.40.1120">
    <property type="entry name" value="Carboxypeptidase-like, regulatory domain"/>
    <property type="match status" value="1"/>
</dbReference>
<accession>A0A518F0F4</accession>
<dbReference type="SUPFAM" id="SSF49452">
    <property type="entry name" value="Starch-binding domain-like"/>
    <property type="match status" value="1"/>
</dbReference>
<evidence type="ECO:0000256" key="1">
    <source>
        <dbReference type="SAM" id="MobiDB-lite"/>
    </source>
</evidence>
<evidence type="ECO:0000313" key="3">
    <source>
        <dbReference type="Proteomes" id="UP000320390"/>
    </source>
</evidence>
<reference evidence="2 3" key="1">
    <citation type="submission" date="2019-02" db="EMBL/GenBank/DDBJ databases">
        <title>Deep-cultivation of Planctomycetes and their phenomic and genomic characterization uncovers novel biology.</title>
        <authorList>
            <person name="Wiegand S."/>
            <person name="Jogler M."/>
            <person name="Boedeker C."/>
            <person name="Pinto D."/>
            <person name="Vollmers J."/>
            <person name="Rivas-Marin E."/>
            <person name="Kohn T."/>
            <person name="Peeters S.H."/>
            <person name="Heuer A."/>
            <person name="Rast P."/>
            <person name="Oberbeckmann S."/>
            <person name="Bunk B."/>
            <person name="Jeske O."/>
            <person name="Meyerdierks A."/>
            <person name="Storesund J.E."/>
            <person name="Kallscheuer N."/>
            <person name="Luecker S."/>
            <person name="Lage O.M."/>
            <person name="Pohl T."/>
            <person name="Merkel B.J."/>
            <person name="Hornburger P."/>
            <person name="Mueller R.-W."/>
            <person name="Bruemmer F."/>
            <person name="Labrenz M."/>
            <person name="Spormann A.M."/>
            <person name="Op den Camp H."/>
            <person name="Overmann J."/>
            <person name="Amann R."/>
            <person name="Jetten M.S.M."/>
            <person name="Mascher T."/>
            <person name="Medema M.H."/>
            <person name="Devos D.P."/>
            <person name="Kaster A.-K."/>
            <person name="Ovreas L."/>
            <person name="Rohde M."/>
            <person name="Galperin M.Y."/>
            <person name="Jogler C."/>
        </authorList>
    </citation>
    <scope>NUCLEOTIDE SEQUENCE [LARGE SCALE GENOMIC DNA]</scope>
    <source>
        <strain evidence="2 3">Poly30</strain>
    </source>
</reference>
<proteinExistence type="predicted"/>
<feature type="region of interest" description="Disordered" evidence="1">
    <location>
        <begin position="58"/>
        <end position="77"/>
    </location>
</feature>
<organism evidence="2 3">
    <name type="scientific">Saltatorellus ferox</name>
    <dbReference type="NCBI Taxonomy" id="2528018"/>
    <lineage>
        <taxon>Bacteria</taxon>
        <taxon>Pseudomonadati</taxon>
        <taxon>Planctomycetota</taxon>
        <taxon>Planctomycetia</taxon>
        <taxon>Planctomycetia incertae sedis</taxon>
        <taxon>Saltatorellus</taxon>
    </lineage>
</organism>
<dbReference type="Proteomes" id="UP000320390">
    <property type="component" value="Chromosome"/>
</dbReference>
<evidence type="ECO:0000313" key="2">
    <source>
        <dbReference type="EMBL" id="QDV09813.1"/>
    </source>
</evidence>
<protein>
    <recommendedName>
        <fullName evidence="4">Carboxypeptidase regulatory-like domain-containing protein</fullName>
    </recommendedName>
</protein>
<dbReference type="GO" id="GO:0030246">
    <property type="term" value="F:carbohydrate binding"/>
    <property type="evidence" value="ECO:0007669"/>
    <property type="project" value="InterPro"/>
</dbReference>
<name>A0A518F0F4_9BACT</name>
<evidence type="ECO:0008006" key="4">
    <source>
        <dbReference type="Google" id="ProtNLM"/>
    </source>
</evidence>
<feature type="region of interest" description="Disordered" evidence="1">
    <location>
        <begin position="300"/>
        <end position="322"/>
    </location>
</feature>
<keyword evidence="3" id="KW-1185">Reference proteome</keyword>
<feature type="region of interest" description="Disordered" evidence="1">
    <location>
        <begin position="210"/>
        <end position="244"/>
    </location>
</feature>
<dbReference type="InterPro" id="IPR013784">
    <property type="entry name" value="Carb-bd-like_fold"/>
</dbReference>
<gene>
    <name evidence="2" type="ORF">Poly30_53730</name>
</gene>
<dbReference type="EMBL" id="CP036434">
    <property type="protein sequence ID" value="QDV09813.1"/>
    <property type="molecule type" value="Genomic_DNA"/>
</dbReference>